<reference evidence="1 2" key="1">
    <citation type="submission" date="2009-01" db="EMBL/GenBank/DDBJ databases">
        <authorList>
            <person name="Fulton L."/>
            <person name="Clifton S."/>
            <person name="Fulton B."/>
            <person name="Xu J."/>
            <person name="Minx P."/>
            <person name="Pepin K.H."/>
            <person name="Johnson M."/>
            <person name="Bhonagiri V."/>
            <person name="Nash W.E."/>
            <person name="Mardis E.R."/>
            <person name="Wilson R.K."/>
        </authorList>
    </citation>
    <scope>NUCLEOTIDE SEQUENCE [LARGE SCALE GENOMIC DNA]</scope>
    <source>
        <strain evidence="1 2">DSM 3353</strain>
    </source>
</reference>
<comment type="caution">
    <text evidence="1">The sequence shown here is derived from an EMBL/GenBank/DDBJ whole genome shotgun (WGS) entry which is preliminary data.</text>
</comment>
<proteinExistence type="predicted"/>
<reference evidence="1 2" key="2">
    <citation type="submission" date="2009-02" db="EMBL/GenBank/DDBJ databases">
        <title>Draft genome sequence of Eubacterium hallii (DSM 3353).</title>
        <authorList>
            <person name="Sudarsanam P."/>
            <person name="Ley R."/>
            <person name="Guruge J."/>
            <person name="Turnbaugh P.J."/>
            <person name="Mahowald M."/>
            <person name="Liep D."/>
            <person name="Gordon J."/>
        </authorList>
    </citation>
    <scope>NUCLEOTIDE SEQUENCE [LARGE SCALE GENOMIC DNA]</scope>
    <source>
        <strain evidence="1 2">DSM 3353</strain>
    </source>
</reference>
<evidence type="ECO:0000313" key="2">
    <source>
        <dbReference type="Proteomes" id="UP000003174"/>
    </source>
</evidence>
<accession>C0EWQ5</accession>
<dbReference type="EMBL" id="ACEP01000084">
    <property type="protein sequence ID" value="EEG36312.1"/>
    <property type="molecule type" value="Genomic_DNA"/>
</dbReference>
<gene>
    <name evidence="1" type="ORF">EUBHAL_01844</name>
</gene>
<dbReference type="Proteomes" id="UP000003174">
    <property type="component" value="Unassembled WGS sequence"/>
</dbReference>
<dbReference type="AlphaFoldDB" id="C0EWQ5"/>
<evidence type="ECO:0000313" key="1">
    <source>
        <dbReference type="EMBL" id="EEG36312.1"/>
    </source>
</evidence>
<protein>
    <submittedName>
        <fullName evidence="1">Uncharacterized protein</fullName>
    </submittedName>
</protein>
<sequence length="42" mass="4885">MHGQPANSFQREPIPYICGLGARFGYEHIKRVFKLPRLKSQI</sequence>
<organism evidence="1 2">
    <name type="scientific">Anaerobutyricum hallii DSM 3353</name>
    <dbReference type="NCBI Taxonomy" id="411469"/>
    <lineage>
        <taxon>Bacteria</taxon>
        <taxon>Bacillati</taxon>
        <taxon>Bacillota</taxon>
        <taxon>Clostridia</taxon>
        <taxon>Lachnospirales</taxon>
        <taxon>Lachnospiraceae</taxon>
        <taxon>Anaerobutyricum</taxon>
    </lineage>
</organism>
<name>C0EWQ5_9FIRM</name>